<reference evidence="2 3" key="1">
    <citation type="submission" date="2018-06" db="EMBL/GenBank/DDBJ databases">
        <title>Echinicola strongylocentroti sp. nov., isolated from a sea urchin Strongylocentrotus intermedius.</title>
        <authorList>
            <person name="Bae S.S."/>
        </authorList>
    </citation>
    <scope>NUCLEOTIDE SEQUENCE [LARGE SCALE GENOMIC DNA]</scope>
    <source>
        <strain evidence="2 3">MEBiC08714</strain>
    </source>
</reference>
<evidence type="ECO:0000313" key="2">
    <source>
        <dbReference type="EMBL" id="AWW31666.1"/>
    </source>
</evidence>
<feature type="transmembrane region" description="Helical" evidence="1">
    <location>
        <begin position="7"/>
        <end position="29"/>
    </location>
</feature>
<sequence>MLNMKYLLIRIAKILFSLFASVCLIYLAFEYKNDFSAKEGTFVTSMAGGVICLSYFFNGLKRLGNE</sequence>
<dbReference type="Proteomes" id="UP000248688">
    <property type="component" value="Chromosome"/>
</dbReference>
<evidence type="ECO:0000256" key="1">
    <source>
        <dbReference type="SAM" id="Phobius"/>
    </source>
</evidence>
<organism evidence="2 3">
    <name type="scientific">Echinicola strongylocentroti</name>
    <dbReference type="NCBI Taxonomy" id="1795355"/>
    <lineage>
        <taxon>Bacteria</taxon>
        <taxon>Pseudomonadati</taxon>
        <taxon>Bacteroidota</taxon>
        <taxon>Cytophagia</taxon>
        <taxon>Cytophagales</taxon>
        <taxon>Cyclobacteriaceae</taxon>
        <taxon>Echinicola</taxon>
    </lineage>
</organism>
<keyword evidence="3" id="KW-1185">Reference proteome</keyword>
<feature type="transmembrane region" description="Helical" evidence="1">
    <location>
        <begin position="41"/>
        <end position="60"/>
    </location>
</feature>
<dbReference type="KEGG" id="est:DN752_16880"/>
<keyword evidence="1" id="KW-0472">Membrane</keyword>
<name>A0A2Z4IM61_9BACT</name>
<dbReference type="EMBL" id="CP030041">
    <property type="protein sequence ID" value="AWW31666.1"/>
    <property type="molecule type" value="Genomic_DNA"/>
</dbReference>
<keyword evidence="1" id="KW-0812">Transmembrane</keyword>
<gene>
    <name evidence="2" type="ORF">DN752_16880</name>
</gene>
<evidence type="ECO:0000313" key="3">
    <source>
        <dbReference type="Proteomes" id="UP000248688"/>
    </source>
</evidence>
<protein>
    <submittedName>
        <fullName evidence="2">Uncharacterized protein</fullName>
    </submittedName>
</protein>
<accession>A0A2Z4IM61</accession>
<keyword evidence="1" id="KW-1133">Transmembrane helix</keyword>
<dbReference type="AlphaFoldDB" id="A0A2Z4IM61"/>
<proteinExistence type="predicted"/>